<keyword evidence="5 19" id="KW-1003">Cell membrane</keyword>
<keyword evidence="4 19" id="KW-0813">Transport</keyword>
<evidence type="ECO:0000256" key="6">
    <source>
        <dbReference type="ARBA" id="ARBA00022519"/>
    </source>
</evidence>
<evidence type="ECO:0000256" key="13">
    <source>
        <dbReference type="ARBA" id="ARBA00022982"/>
    </source>
</evidence>
<dbReference type="Proteomes" id="UP000199766">
    <property type="component" value="Unassembled WGS sequence"/>
</dbReference>
<feature type="binding site" description="axial binding residue" evidence="20">
    <location>
        <position position="147"/>
    </location>
    <ligand>
        <name>heme c</name>
        <dbReference type="ChEBI" id="CHEBI:61717"/>
        <label>1</label>
    </ligand>
    <ligandPart>
        <name>Fe</name>
        <dbReference type="ChEBI" id="CHEBI:18248"/>
    </ligandPart>
</feature>
<keyword evidence="12 19" id="KW-0375">Hydrogen ion transport</keyword>
<evidence type="ECO:0000256" key="11">
    <source>
        <dbReference type="ARBA" id="ARBA00022737"/>
    </source>
</evidence>
<dbReference type="Gene3D" id="1.10.760.10">
    <property type="entry name" value="Cytochrome c-like domain"/>
    <property type="match status" value="2"/>
</dbReference>
<feature type="binding site" description="covalent" evidence="21">
    <location>
        <position position="232"/>
    </location>
    <ligand>
        <name>heme c</name>
        <dbReference type="ChEBI" id="CHEBI:61717"/>
        <label>2</label>
    </ligand>
</feature>
<comment type="cofactor">
    <cofactor evidence="19 21">
        <name>heme c</name>
        <dbReference type="ChEBI" id="CHEBI:61717"/>
    </cofactor>
    <text evidence="19 21">Binds 2 heme C groups per subunit.</text>
</comment>
<evidence type="ECO:0000256" key="21">
    <source>
        <dbReference type="PIRSR" id="PIRSR000006-2"/>
    </source>
</evidence>
<comment type="similarity">
    <text evidence="3 19">Belongs to the CcoP / FixP family.</text>
</comment>
<dbReference type="GO" id="GO:0006119">
    <property type="term" value="P:oxidative phosphorylation"/>
    <property type="evidence" value="ECO:0007669"/>
    <property type="project" value="UniProtKB-UniPathway"/>
</dbReference>
<evidence type="ECO:0000256" key="14">
    <source>
        <dbReference type="ARBA" id="ARBA00022989"/>
    </source>
</evidence>
<sequence length="308" mass="33224">MSDFTSNFWSIFVTGITIVGIFGCLLLLWMTARKKVASASDNTTGHVWDGDLREMNNPMPRWWMWMFVLTVIFSLGYLALYPGLGAYQGKAGWSQYGAYDKEVAEANTALEPLYARFASMPPEKMAGDPEAMAIGERLFLNNCAQCHGSDARGSKSFPNLTDKDWLHGGTPEKISETLHKGRIGMMPPMAAAVGTPEDVRNLAHYVLSLSGSPHDSLRASQGKSKFVACAACHGSDGKGMQAVGAPNLTDDIWLHGWGEAAITAMINNGKVNQMPAQAGTGKLTEAQLSVLTAYVWGLSNKPGATATR</sequence>
<evidence type="ECO:0000256" key="15">
    <source>
        <dbReference type="ARBA" id="ARBA00023002"/>
    </source>
</evidence>
<dbReference type="PIRSF" id="PIRSF000006">
    <property type="entry name" value="Cbb3-Cox_fixP"/>
    <property type="match status" value="1"/>
</dbReference>
<feature type="domain" description="Cytochrome c" evidence="23">
    <location>
        <begin position="130"/>
        <end position="210"/>
    </location>
</feature>
<dbReference type="InterPro" id="IPR032858">
    <property type="entry name" value="CcoP_N"/>
</dbReference>
<dbReference type="GO" id="GO:0009055">
    <property type="term" value="F:electron transfer activity"/>
    <property type="evidence" value="ECO:0007669"/>
    <property type="project" value="InterPro"/>
</dbReference>
<comment type="subcellular location">
    <subcellularLocation>
        <location evidence="1 19">Cell inner membrane</location>
    </subcellularLocation>
</comment>
<feature type="binding site" description="axial binding residue" evidence="20">
    <location>
        <position position="186"/>
    </location>
    <ligand>
        <name>heme c</name>
        <dbReference type="ChEBI" id="CHEBI:61717"/>
        <label>2</label>
    </ligand>
    <ligandPart>
        <name>Fe</name>
        <dbReference type="ChEBI" id="CHEBI:18248"/>
    </ligandPart>
</feature>
<dbReference type="InterPro" id="IPR050597">
    <property type="entry name" value="Cytochrome_c_Oxidase_Subunit"/>
</dbReference>
<dbReference type="PROSITE" id="PS51007">
    <property type="entry name" value="CYTC"/>
    <property type="match status" value="2"/>
</dbReference>
<feature type="domain" description="Cytochrome c" evidence="23">
    <location>
        <begin position="217"/>
        <end position="299"/>
    </location>
</feature>
<dbReference type="GO" id="GO:0020037">
    <property type="term" value="F:heme binding"/>
    <property type="evidence" value="ECO:0007669"/>
    <property type="project" value="InterPro"/>
</dbReference>
<keyword evidence="17 19" id="KW-0406">Ion transport</keyword>
<dbReference type="Pfam" id="PF14715">
    <property type="entry name" value="FixP_N"/>
    <property type="match status" value="1"/>
</dbReference>
<dbReference type="GO" id="GO:0005886">
    <property type="term" value="C:plasma membrane"/>
    <property type="evidence" value="ECO:0007669"/>
    <property type="project" value="UniProtKB-SubCell"/>
</dbReference>
<protein>
    <recommendedName>
        <fullName evidence="19">Cbb3-type cytochrome c oxidase subunit</fullName>
    </recommendedName>
</protein>
<keyword evidence="11" id="KW-0677">Repeat</keyword>
<dbReference type="PANTHER" id="PTHR33751:SF1">
    <property type="entry name" value="CBB3-TYPE CYTOCHROME C OXIDASE SUBUNIT FIXP"/>
    <property type="match status" value="1"/>
</dbReference>
<feature type="binding site" description="covalent" evidence="21">
    <location>
        <position position="143"/>
    </location>
    <ligand>
        <name>heme c</name>
        <dbReference type="ChEBI" id="CHEBI:61717"/>
        <label>1</label>
    </ligand>
</feature>
<dbReference type="AlphaFoldDB" id="A0A1H9EWR1"/>
<dbReference type="STRING" id="180197.SAMN02982919_00394"/>
<evidence type="ECO:0000313" key="25">
    <source>
        <dbReference type="Proteomes" id="UP000199766"/>
    </source>
</evidence>
<evidence type="ECO:0000256" key="18">
    <source>
        <dbReference type="ARBA" id="ARBA00023136"/>
    </source>
</evidence>
<feature type="binding site" description="axial binding residue" evidence="20">
    <location>
        <position position="274"/>
    </location>
    <ligand>
        <name>heme c</name>
        <dbReference type="ChEBI" id="CHEBI:61717"/>
        <label>1</label>
    </ligand>
    <ligandPart>
        <name>Fe</name>
        <dbReference type="ChEBI" id="CHEBI:18248"/>
    </ligandPart>
</feature>
<feature type="binding site" description="covalent" evidence="21">
    <location>
        <position position="229"/>
    </location>
    <ligand>
        <name>heme c</name>
        <dbReference type="ChEBI" id="CHEBI:61717"/>
        <label>2</label>
    </ligand>
</feature>
<keyword evidence="10 19" id="KW-0479">Metal-binding</keyword>
<comment type="pathway">
    <text evidence="2 19">Energy metabolism; oxidative phosphorylation.</text>
</comment>
<reference evidence="24 25" key="1">
    <citation type="submission" date="2016-10" db="EMBL/GenBank/DDBJ databases">
        <authorList>
            <person name="de Groot N.N."/>
        </authorList>
    </citation>
    <scope>NUCLEOTIDE SEQUENCE [LARGE SCALE GENOMIC DNA]</scope>
    <source>
        <strain evidence="24 25">ATCC 35958</strain>
    </source>
</reference>
<evidence type="ECO:0000256" key="5">
    <source>
        <dbReference type="ARBA" id="ARBA00022475"/>
    </source>
</evidence>
<evidence type="ECO:0000256" key="22">
    <source>
        <dbReference type="SAM" id="Phobius"/>
    </source>
</evidence>
<dbReference type="InterPro" id="IPR009056">
    <property type="entry name" value="Cyt_c-like_dom"/>
</dbReference>
<keyword evidence="7 19" id="KW-0349">Heme</keyword>
<dbReference type="SUPFAM" id="SSF46626">
    <property type="entry name" value="Cytochrome c"/>
    <property type="match status" value="2"/>
</dbReference>
<dbReference type="GO" id="GO:0046872">
    <property type="term" value="F:metal ion binding"/>
    <property type="evidence" value="ECO:0007669"/>
    <property type="project" value="UniProtKB-KW"/>
</dbReference>
<evidence type="ECO:0000256" key="1">
    <source>
        <dbReference type="ARBA" id="ARBA00004533"/>
    </source>
</evidence>
<feature type="binding site" description="axial binding residue" evidence="20">
    <location>
        <position position="233"/>
    </location>
    <ligand>
        <name>heme c</name>
        <dbReference type="ChEBI" id="CHEBI:61717"/>
        <label>2</label>
    </ligand>
    <ligandPart>
        <name>Fe</name>
        <dbReference type="ChEBI" id="CHEBI:18248"/>
    </ligandPart>
</feature>
<dbReference type="GO" id="GO:1902600">
    <property type="term" value="P:proton transmembrane transport"/>
    <property type="evidence" value="ECO:0007669"/>
    <property type="project" value="UniProtKB-KW"/>
</dbReference>
<dbReference type="GO" id="GO:0016491">
    <property type="term" value="F:oxidoreductase activity"/>
    <property type="evidence" value="ECO:0007669"/>
    <property type="project" value="UniProtKB-KW"/>
</dbReference>
<keyword evidence="13 19" id="KW-0249">Electron transport</keyword>
<dbReference type="RefSeq" id="WP_091451915.1">
    <property type="nucleotide sequence ID" value="NZ_FOGD01000001.1"/>
</dbReference>
<keyword evidence="9 22" id="KW-0812">Transmembrane</keyword>
<dbReference type="OrthoDB" id="9811281at2"/>
<evidence type="ECO:0000256" key="2">
    <source>
        <dbReference type="ARBA" id="ARBA00004673"/>
    </source>
</evidence>
<feature type="binding site" description="covalent" evidence="21">
    <location>
        <position position="146"/>
    </location>
    <ligand>
        <name>heme c</name>
        <dbReference type="ChEBI" id="CHEBI:61717"/>
        <label>1</label>
    </ligand>
</feature>
<dbReference type="InterPro" id="IPR004678">
    <property type="entry name" value="Cyt_c_oxidase_cbb3_su3"/>
</dbReference>
<dbReference type="UniPathway" id="UPA00705"/>
<evidence type="ECO:0000313" key="24">
    <source>
        <dbReference type="EMBL" id="SEQ30144.1"/>
    </source>
</evidence>
<dbReference type="InterPro" id="IPR038414">
    <property type="entry name" value="CcoP_N_sf"/>
</dbReference>
<evidence type="ECO:0000256" key="8">
    <source>
        <dbReference type="ARBA" id="ARBA00022660"/>
    </source>
</evidence>
<accession>A0A1H9EWR1</accession>
<dbReference type="NCBIfam" id="TIGR00782">
    <property type="entry name" value="ccoP"/>
    <property type="match status" value="1"/>
</dbReference>
<keyword evidence="15 19" id="KW-0560">Oxidoreductase</keyword>
<evidence type="ECO:0000256" key="7">
    <source>
        <dbReference type="ARBA" id="ARBA00022617"/>
    </source>
</evidence>
<keyword evidence="6 19" id="KW-0997">Cell inner membrane</keyword>
<organism evidence="24 25">
    <name type="scientific">Giesbergeria anulus</name>
    <dbReference type="NCBI Taxonomy" id="180197"/>
    <lineage>
        <taxon>Bacteria</taxon>
        <taxon>Pseudomonadati</taxon>
        <taxon>Pseudomonadota</taxon>
        <taxon>Betaproteobacteria</taxon>
        <taxon>Burkholderiales</taxon>
        <taxon>Comamonadaceae</taxon>
        <taxon>Giesbergeria</taxon>
    </lineage>
</organism>
<evidence type="ECO:0000259" key="23">
    <source>
        <dbReference type="PROSITE" id="PS51007"/>
    </source>
</evidence>
<evidence type="ECO:0000256" key="17">
    <source>
        <dbReference type="ARBA" id="ARBA00023065"/>
    </source>
</evidence>
<keyword evidence="18 19" id="KW-0472">Membrane</keyword>
<keyword evidence="16 19" id="KW-0408">Iron</keyword>
<evidence type="ECO:0000256" key="12">
    <source>
        <dbReference type="ARBA" id="ARBA00022781"/>
    </source>
</evidence>
<evidence type="ECO:0000256" key="16">
    <source>
        <dbReference type="ARBA" id="ARBA00023004"/>
    </source>
</evidence>
<keyword evidence="14 22" id="KW-1133">Transmembrane helix</keyword>
<dbReference type="PANTHER" id="PTHR33751">
    <property type="entry name" value="CBB3-TYPE CYTOCHROME C OXIDASE SUBUNIT FIXP"/>
    <property type="match status" value="1"/>
</dbReference>
<feature type="transmembrane region" description="Helical" evidence="22">
    <location>
        <begin position="62"/>
        <end position="80"/>
    </location>
</feature>
<evidence type="ECO:0000256" key="4">
    <source>
        <dbReference type="ARBA" id="ARBA00022448"/>
    </source>
</evidence>
<proteinExistence type="inferred from homology"/>
<evidence type="ECO:0000256" key="9">
    <source>
        <dbReference type="ARBA" id="ARBA00022692"/>
    </source>
</evidence>
<dbReference type="EMBL" id="FOGD01000001">
    <property type="protein sequence ID" value="SEQ30144.1"/>
    <property type="molecule type" value="Genomic_DNA"/>
</dbReference>
<evidence type="ECO:0000256" key="3">
    <source>
        <dbReference type="ARBA" id="ARBA00006113"/>
    </source>
</evidence>
<keyword evidence="8 19" id="KW-0679">Respiratory chain</keyword>
<evidence type="ECO:0000256" key="19">
    <source>
        <dbReference type="PIRNR" id="PIRNR000006"/>
    </source>
</evidence>
<comment type="subunit">
    <text evidence="19">Component of the cbb3-type cytochrome c oxidase.</text>
</comment>
<evidence type="ECO:0000256" key="10">
    <source>
        <dbReference type="ARBA" id="ARBA00022723"/>
    </source>
</evidence>
<feature type="transmembrane region" description="Helical" evidence="22">
    <location>
        <begin position="6"/>
        <end position="29"/>
    </location>
</feature>
<name>A0A1H9EWR1_9BURK</name>
<evidence type="ECO:0000256" key="20">
    <source>
        <dbReference type="PIRSR" id="PIRSR000006-1"/>
    </source>
</evidence>
<keyword evidence="25" id="KW-1185">Reference proteome</keyword>
<dbReference type="InterPro" id="IPR036909">
    <property type="entry name" value="Cyt_c-like_dom_sf"/>
</dbReference>
<gene>
    <name evidence="24" type="ORF">SAMN02982919_00394</name>
</gene>
<comment type="function">
    <text evidence="19">C-type cytochrome. Part of the cbb3-type cytochrome c oxidase complex.</text>
</comment>
<dbReference type="Pfam" id="PF13442">
    <property type="entry name" value="Cytochrome_CBB3"/>
    <property type="match status" value="2"/>
</dbReference>
<dbReference type="Gene3D" id="6.10.280.130">
    <property type="match status" value="1"/>
</dbReference>